<dbReference type="GO" id="GO:0016020">
    <property type="term" value="C:membrane"/>
    <property type="evidence" value="ECO:0007669"/>
    <property type="project" value="UniProtKB-SubCell"/>
</dbReference>
<evidence type="ECO:0000256" key="2">
    <source>
        <dbReference type="ARBA" id="ARBA00022448"/>
    </source>
</evidence>
<evidence type="ECO:0000256" key="5">
    <source>
        <dbReference type="ARBA" id="ARBA00022840"/>
    </source>
</evidence>
<dbReference type="SUPFAM" id="SSF52540">
    <property type="entry name" value="P-loop containing nucleoside triphosphate hydrolases"/>
    <property type="match status" value="1"/>
</dbReference>
<dbReference type="Gene3D" id="2.40.50.100">
    <property type="match status" value="1"/>
</dbReference>
<keyword evidence="6 8" id="KW-1133">Transmembrane helix</keyword>
<dbReference type="SMART" id="SM00382">
    <property type="entry name" value="AAA"/>
    <property type="match status" value="1"/>
</dbReference>
<comment type="caution">
    <text evidence="11">The sequence shown here is derived from an EMBL/GenBank/DDBJ whole genome shotgun (WGS) entry which is preliminary data.</text>
</comment>
<dbReference type="InterPro" id="IPR008995">
    <property type="entry name" value="Mo/tungstate-bd_C_term_dom"/>
</dbReference>
<reference evidence="11" key="1">
    <citation type="submission" date="2023-07" db="EMBL/GenBank/DDBJ databases">
        <title>Chromosome-level genome assembly of Artemia franciscana.</title>
        <authorList>
            <person name="Jo E."/>
        </authorList>
    </citation>
    <scope>NUCLEOTIDE SEQUENCE</scope>
    <source>
        <tissue evidence="11">Whole body</tissue>
    </source>
</reference>
<dbReference type="NCBIfam" id="TIGR03646">
    <property type="entry name" value="YtoQ_fam"/>
    <property type="match status" value="1"/>
</dbReference>
<organism evidence="11 12">
    <name type="scientific">Artemia franciscana</name>
    <name type="common">Brine shrimp</name>
    <name type="synonym">Artemia sanfranciscana</name>
    <dbReference type="NCBI Taxonomy" id="6661"/>
    <lineage>
        <taxon>Eukaryota</taxon>
        <taxon>Metazoa</taxon>
        <taxon>Ecdysozoa</taxon>
        <taxon>Arthropoda</taxon>
        <taxon>Crustacea</taxon>
        <taxon>Branchiopoda</taxon>
        <taxon>Anostraca</taxon>
        <taxon>Artemiidae</taxon>
        <taxon>Artemia</taxon>
    </lineage>
</organism>
<keyword evidence="2" id="KW-0813">Transport</keyword>
<dbReference type="PROSITE" id="PS50893">
    <property type="entry name" value="ABC_TRANSPORTER_2"/>
    <property type="match status" value="1"/>
</dbReference>
<feature type="transmembrane region" description="Helical" evidence="8">
    <location>
        <begin position="169"/>
        <end position="192"/>
    </location>
</feature>
<accession>A0AA88H6X8</accession>
<evidence type="ECO:0000259" key="9">
    <source>
        <dbReference type="PROSITE" id="PS50893"/>
    </source>
</evidence>
<comment type="subcellular location">
    <subcellularLocation>
        <location evidence="1">Membrane</location>
        <topology evidence="1">Multi-pass membrane protein</topology>
    </subcellularLocation>
</comment>
<evidence type="ECO:0000256" key="8">
    <source>
        <dbReference type="SAM" id="Phobius"/>
    </source>
</evidence>
<dbReference type="SUPFAM" id="SSF161098">
    <property type="entry name" value="MetI-like"/>
    <property type="match status" value="1"/>
</dbReference>
<keyword evidence="7 8" id="KW-0472">Membrane</keyword>
<dbReference type="InterPro" id="IPR017871">
    <property type="entry name" value="ABC_transporter-like_CS"/>
</dbReference>
<dbReference type="InterPro" id="IPR005116">
    <property type="entry name" value="Transp-assoc_OB_typ1"/>
</dbReference>
<dbReference type="PROSITE" id="PS00211">
    <property type="entry name" value="ABC_TRANSPORTER_1"/>
    <property type="match status" value="1"/>
</dbReference>
<gene>
    <name evidence="11" type="ORF">QYM36_019668</name>
</gene>
<evidence type="ECO:0000256" key="3">
    <source>
        <dbReference type="ARBA" id="ARBA00022692"/>
    </source>
</evidence>
<dbReference type="GO" id="GO:0055085">
    <property type="term" value="P:transmembrane transport"/>
    <property type="evidence" value="ECO:0007669"/>
    <property type="project" value="InterPro"/>
</dbReference>
<evidence type="ECO:0000256" key="7">
    <source>
        <dbReference type="ARBA" id="ARBA00023136"/>
    </source>
</evidence>
<evidence type="ECO:0000256" key="1">
    <source>
        <dbReference type="ARBA" id="ARBA00004141"/>
    </source>
</evidence>
<dbReference type="Pfam" id="PF00528">
    <property type="entry name" value="BPD_transp_1"/>
    <property type="match status" value="1"/>
</dbReference>
<dbReference type="InterPro" id="IPR027417">
    <property type="entry name" value="P-loop_NTPase"/>
</dbReference>
<protein>
    <submittedName>
        <fullName evidence="11">Uncharacterized protein</fullName>
    </submittedName>
</protein>
<dbReference type="AlphaFoldDB" id="A0AA88H6X8"/>
<name>A0AA88H6X8_ARTSF</name>
<dbReference type="NCBIfam" id="NF038017">
    <property type="entry name" value="ABC_perm1"/>
    <property type="match status" value="1"/>
</dbReference>
<dbReference type="InterPro" id="IPR003593">
    <property type="entry name" value="AAA+_ATPase"/>
</dbReference>
<dbReference type="GO" id="GO:0016887">
    <property type="term" value="F:ATP hydrolysis activity"/>
    <property type="evidence" value="ECO:0007669"/>
    <property type="project" value="InterPro"/>
</dbReference>
<dbReference type="SUPFAM" id="SSF50331">
    <property type="entry name" value="MOP-like"/>
    <property type="match status" value="1"/>
</dbReference>
<dbReference type="EMBL" id="JAVRJZ010002296">
    <property type="protein sequence ID" value="KAK2701706.1"/>
    <property type="molecule type" value="Genomic_DNA"/>
</dbReference>
<feature type="transmembrane region" description="Helical" evidence="8">
    <location>
        <begin position="204"/>
        <end position="224"/>
    </location>
</feature>
<dbReference type="CDD" id="cd06261">
    <property type="entry name" value="TM_PBP2"/>
    <property type="match status" value="1"/>
</dbReference>
<dbReference type="PROSITE" id="PS50928">
    <property type="entry name" value="ABC_TM1"/>
    <property type="match status" value="1"/>
</dbReference>
<dbReference type="PANTHER" id="PTHR43632">
    <property type="entry name" value="PERMEASE COMPONENT OF TUNGSTATE ABC TRANSPORTER"/>
    <property type="match status" value="1"/>
</dbReference>
<proteinExistence type="predicted"/>
<evidence type="ECO:0000313" key="11">
    <source>
        <dbReference type="EMBL" id="KAK2701706.1"/>
    </source>
</evidence>
<feature type="domain" description="ABC transmembrane type-1" evidence="10">
    <location>
        <begin position="165"/>
        <end position="361"/>
    </location>
</feature>
<keyword evidence="5" id="KW-0067">ATP-binding</keyword>
<dbReference type="Proteomes" id="UP001187531">
    <property type="component" value="Unassembled WGS sequence"/>
</dbReference>
<dbReference type="Pfam" id="PF11071">
    <property type="entry name" value="Nuc_deoxyri_tr3"/>
    <property type="match status" value="1"/>
</dbReference>
<dbReference type="InterPro" id="IPR019884">
    <property type="entry name" value="YtoQ_family_protein"/>
</dbReference>
<evidence type="ECO:0000256" key="4">
    <source>
        <dbReference type="ARBA" id="ARBA00022741"/>
    </source>
</evidence>
<evidence type="ECO:0000259" key="10">
    <source>
        <dbReference type="PROSITE" id="PS50928"/>
    </source>
</evidence>
<keyword evidence="3 8" id="KW-0812">Transmembrane</keyword>
<keyword evidence="4" id="KW-0547">Nucleotide-binding</keyword>
<dbReference type="InterPro" id="IPR049783">
    <property type="entry name" value="ABC_perm_TupB-like"/>
</dbReference>
<dbReference type="InterPro" id="IPR003439">
    <property type="entry name" value="ABC_transporter-like_ATP-bd"/>
</dbReference>
<dbReference type="GO" id="GO:0005524">
    <property type="term" value="F:ATP binding"/>
    <property type="evidence" value="ECO:0007669"/>
    <property type="project" value="UniProtKB-KW"/>
</dbReference>
<dbReference type="PANTHER" id="PTHR43632:SF1">
    <property type="entry name" value="PERMEASE COMPONENT OF TUNGSTATE ABC TRANSPORTER"/>
    <property type="match status" value="1"/>
</dbReference>
<evidence type="ECO:0000256" key="6">
    <source>
        <dbReference type="ARBA" id="ARBA00022989"/>
    </source>
</evidence>
<dbReference type="Gene3D" id="1.10.3720.10">
    <property type="entry name" value="MetI-like"/>
    <property type="match status" value="1"/>
</dbReference>
<dbReference type="Pfam" id="PF03459">
    <property type="entry name" value="TOBE"/>
    <property type="match status" value="1"/>
</dbReference>
<feature type="transmembrane region" description="Helical" evidence="8">
    <location>
        <begin position="236"/>
        <end position="262"/>
    </location>
</feature>
<evidence type="ECO:0000313" key="12">
    <source>
        <dbReference type="Proteomes" id="UP001187531"/>
    </source>
</evidence>
<sequence>MKWHVYLSGEIHSDWRERIKQGIKDADLPVKLSAPITDHASSDDCGDVILGPEMTPFWKDHKASKINSIRTRAMIEKADVVVVRFGDKYRQWNAAFDAGYASALGKSVITLHDPELTHPLKEVDAAALAVAQTPEEVVAILKYAITGNAAISLIFQLDPEVWQIVWTSVHISLIATLIASLFAVPLGVVIALNDFRGKASLQQFLNTLMAMPTVVIGLILYGLFTRQGALGEWGLLYTPGAIIIGECLLIFPVILNLTIVAITSADPRLLPTLKTLGATHFQAFIQVISETRFAVMAALVAGFGRAIGEVGAAMMLGGNIDGFTRTMTTAIALETSKGEFELALALGIYGDKAVLDIPALSIARGKITTLLGCNGAGKTTLLNLLALIKQPASGDLVFDSQTLSAITQQKALLKLRRRIGLIPQNPLLLRGSVMENVLRGLQFRKLNKPDQFSRAQQVMQQVGVLALQDRLARDLSGGEAQKVALARILALQPDVLLLDEPFTYLDQESAADLADLLTLLAQEQGITVILSTHERRFGMALADDVISLVHGKPVAAPLVNVFHGELLGGEFLTGKIRILLPDDIDSGKHVLIDPQEIVLSKTPLESSMRNHFQGHVVSIEEEHGRDWITVMAGECFHVEITRQSLDDLDLRLGTDVQLYFKSTAVKVV</sequence>
<dbReference type="InterPro" id="IPR035906">
    <property type="entry name" value="MetI-like_sf"/>
</dbReference>
<dbReference type="InterPro" id="IPR000515">
    <property type="entry name" value="MetI-like"/>
</dbReference>
<dbReference type="Pfam" id="PF00005">
    <property type="entry name" value="ABC_tran"/>
    <property type="match status" value="1"/>
</dbReference>
<dbReference type="Gene3D" id="3.40.50.300">
    <property type="entry name" value="P-loop containing nucleotide triphosphate hydrolases"/>
    <property type="match status" value="1"/>
</dbReference>
<feature type="domain" description="ABC transporter" evidence="9">
    <location>
        <begin position="333"/>
        <end position="575"/>
    </location>
</feature>
<keyword evidence="12" id="KW-1185">Reference proteome</keyword>